<dbReference type="Pfam" id="PF00618">
    <property type="entry name" value="RasGEF_N"/>
    <property type="match status" value="1"/>
</dbReference>
<dbReference type="PANTHER" id="PTHR23113">
    <property type="entry name" value="GUANINE NUCLEOTIDE EXCHANGE FACTOR"/>
    <property type="match status" value="1"/>
</dbReference>
<dbReference type="InterPro" id="IPR008937">
    <property type="entry name" value="Ras-like_GEF"/>
</dbReference>
<evidence type="ECO:0000313" key="7">
    <source>
        <dbReference type="Proteomes" id="UP000183832"/>
    </source>
</evidence>
<feature type="compositionally biased region" description="Low complexity" evidence="3">
    <location>
        <begin position="542"/>
        <end position="560"/>
    </location>
</feature>
<dbReference type="CDD" id="cd06224">
    <property type="entry name" value="REM"/>
    <property type="match status" value="1"/>
</dbReference>
<accession>A0A1J1IT57</accession>
<dbReference type="PROSITE" id="PS00720">
    <property type="entry name" value="RASGEF"/>
    <property type="match status" value="1"/>
</dbReference>
<evidence type="ECO:0000313" key="6">
    <source>
        <dbReference type="EMBL" id="CRL03296.1"/>
    </source>
</evidence>
<feature type="domain" description="N-terminal Ras-GEF" evidence="5">
    <location>
        <begin position="371"/>
        <end position="506"/>
    </location>
</feature>
<feature type="region of interest" description="Disordered" evidence="3">
    <location>
        <begin position="329"/>
        <end position="349"/>
    </location>
</feature>
<reference evidence="6 7" key="1">
    <citation type="submission" date="2015-04" db="EMBL/GenBank/DDBJ databases">
        <authorList>
            <person name="Syromyatnikov M.Y."/>
            <person name="Popov V.N."/>
        </authorList>
    </citation>
    <scope>NUCLEOTIDE SEQUENCE [LARGE SCALE GENOMIC DNA]</scope>
</reference>
<dbReference type="SMART" id="SM00147">
    <property type="entry name" value="RasGEF"/>
    <property type="match status" value="1"/>
</dbReference>
<dbReference type="SUPFAM" id="SSF48366">
    <property type="entry name" value="Ras GEF"/>
    <property type="match status" value="1"/>
</dbReference>
<evidence type="ECO:0000259" key="5">
    <source>
        <dbReference type="PROSITE" id="PS50212"/>
    </source>
</evidence>
<protein>
    <submittedName>
        <fullName evidence="6">CLUMA_CG016280, isoform A</fullName>
    </submittedName>
</protein>
<proteinExistence type="predicted"/>
<organism evidence="6 7">
    <name type="scientific">Clunio marinus</name>
    <dbReference type="NCBI Taxonomy" id="568069"/>
    <lineage>
        <taxon>Eukaryota</taxon>
        <taxon>Metazoa</taxon>
        <taxon>Ecdysozoa</taxon>
        <taxon>Arthropoda</taxon>
        <taxon>Hexapoda</taxon>
        <taxon>Insecta</taxon>
        <taxon>Pterygota</taxon>
        <taxon>Neoptera</taxon>
        <taxon>Endopterygota</taxon>
        <taxon>Diptera</taxon>
        <taxon>Nematocera</taxon>
        <taxon>Chironomoidea</taxon>
        <taxon>Chironomidae</taxon>
        <taxon>Clunio</taxon>
    </lineage>
</organism>
<name>A0A1J1IT57_9DIPT</name>
<feature type="compositionally biased region" description="Low complexity" evidence="3">
    <location>
        <begin position="186"/>
        <end position="203"/>
    </location>
</feature>
<keyword evidence="7" id="KW-1185">Reference proteome</keyword>
<dbReference type="Gene3D" id="1.10.840.10">
    <property type="entry name" value="Ras guanine-nucleotide exchange factors catalytic domain"/>
    <property type="match status" value="1"/>
</dbReference>
<sequence length="840" mass="95168">MMDEEILKTVEAVLGKDVEIVDCQKTKSVQEEEVLLINGQPVKLEGKDAAAIKKALMTGQIPPCDLLNQILFRAGILRQPVRLETSLSVKSSLTTTEEIRVARNGCILDERSLETKEDNFYTSSCSEVWEPIGKVSSVRTTNCAVDENCLPTAGDDNNLEYVKRKKSSSSTQIPPMRQNSVCTNDSIYSSSASSSSRPTSDLSVNISSSDMNLYDNIQSYLINHHGHANNNIVDNSTKLNQSLSCDSGHHDYSLTSTTVNDDEYAIPSTTTQSSITTQSSLNGKTANNSTASIDEVDFQRCRVKDLPTIVKLKPQHHLPTIFGTVASDQSPKDISSRRGLPQTVSGHQVISSTSESSVKDFESDENTLIYRDGNLLSASLEALIQHMVPTNDYYPDRSYLFAFLLSSRLFIKPYQLLSKIWDLSQQQQNLKSFIQQKLAHNNPKLSRFTQYLIQLLAEWTDTFPYDFRDERLMTQIRDITQISIQINPSLRSDVSQLLQNLLSKLQSLEKYEEYMEKLNQKTSGGDEVDANEKSTNGLQQQISVHSNHSHKSNSSNSSSIVSTLTHQTDISEMCSSPLILAHQLTHIELERLSHIGPEEFVQAFTKEHPSIETSFKDLKKTRNLESYVTWFNRLSYLVATDVIKHQKKKQRARIIEFWIETARESFNIGNFNSLMAIIAGLNMSPISRLKKTWAKIQSAKFSILEHQMDSSSNFSSYRSTLKAAMWRSAGATDERERIVIPFFSLLVKDLYFLNEGCSNKLPNGHINFEKFWQLAKQVTEFIAWKQVTCPFEKNEKLIHYLQTTSILNENTLALASFECEPPDNNHEKDHYKFLKNEYQK</sequence>
<dbReference type="GO" id="GO:0005886">
    <property type="term" value="C:plasma membrane"/>
    <property type="evidence" value="ECO:0007669"/>
    <property type="project" value="TreeGrafter"/>
</dbReference>
<evidence type="ECO:0000256" key="1">
    <source>
        <dbReference type="ARBA" id="ARBA00022658"/>
    </source>
</evidence>
<dbReference type="PROSITE" id="PS50009">
    <property type="entry name" value="RASGEF_CAT"/>
    <property type="match status" value="1"/>
</dbReference>
<dbReference type="PANTHER" id="PTHR23113:SF356">
    <property type="entry name" value="FI05912P-RELATED"/>
    <property type="match status" value="1"/>
</dbReference>
<evidence type="ECO:0000256" key="2">
    <source>
        <dbReference type="PROSITE-ProRule" id="PRU00168"/>
    </source>
</evidence>
<dbReference type="Gene3D" id="1.20.870.10">
    <property type="entry name" value="Son of sevenless (SoS) protein Chain: S domain 1"/>
    <property type="match status" value="1"/>
</dbReference>
<dbReference type="OrthoDB" id="20825at2759"/>
<dbReference type="STRING" id="568069.A0A1J1IT57"/>
<dbReference type="GO" id="GO:0005085">
    <property type="term" value="F:guanyl-nucleotide exchange factor activity"/>
    <property type="evidence" value="ECO:0007669"/>
    <property type="project" value="UniProtKB-KW"/>
</dbReference>
<dbReference type="InterPro" id="IPR023578">
    <property type="entry name" value="Ras_GEF_dom_sf"/>
</dbReference>
<feature type="domain" description="Ras-GEF" evidence="4">
    <location>
        <begin position="576"/>
        <end position="822"/>
    </location>
</feature>
<gene>
    <name evidence="6" type="ORF">CLUMA_CG016280</name>
</gene>
<keyword evidence="1 2" id="KW-0344">Guanine-nucleotide releasing factor</keyword>
<dbReference type="PROSITE" id="PS50212">
    <property type="entry name" value="RASGEF_NTER"/>
    <property type="match status" value="1"/>
</dbReference>
<dbReference type="AlphaFoldDB" id="A0A1J1IT57"/>
<dbReference type="InterPro" id="IPR036964">
    <property type="entry name" value="RASGEF_cat_dom_sf"/>
</dbReference>
<dbReference type="EMBL" id="CVRI01000059">
    <property type="protein sequence ID" value="CRL03296.1"/>
    <property type="molecule type" value="Genomic_DNA"/>
</dbReference>
<dbReference type="Proteomes" id="UP000183832">
    <property type="component" value="Unassembled WGS sequence"/>
</dbReference>
<dbReference type="InterPro" id="IPR001895">
    <property type="entry name" value="RASGEF_cat_dom"/>
</dbReference>
<evidence type="ECO:0000256" key="3">
    <source>
        <dbReference type="SAM" id="MobiDB-lite"/>
    </source>
</evidence>
<dbReference type="InterPro" id="IPR000651">
    <property type="entry name" value="Ras-like_Gua-exchang_fac_N"/>
</dbReference>
<dbReference type="Pfam" id="PF00617">
    <property type="entry name" value="RasGEF"/>
    <property type="match status" value="1"/>
</dbReference>
<dbReference type="InterPro" id="IPR019804">
    <property type="entry name" value="Ras_G-nucl-exch_fac_CS"/>
</dbReference>
<feature type="region of interest" description="Disordered" evidence="3">
    <location>
        <begin position="541"/>
        <end position="560"/>
    </location>
</feature>
<evidence type="ECO:0000259" key="4">
    <source>
        <dbReference type="PROSITE" id="PS50009"/>
    </source>
</evidence>
<feature type="region of interest" description="Disordered" evidence="3">
    <location>
        <begin position="165"/>
        <end position="203"/>
    </location>
</feature>
<dbReference type="GO" id="GO:0007265">
    <property type="term" value="P:Ras protein signal transduction"/>
    <property type="evidence" value="ECO:0007669"/>
    <property type="project" value="TreeGrafter"/>
</dbReference>
<feature type="compositionally biased region" description="Polar residues" evidence="3">
    <location>
        <begin position="168"/>
        <end position="185"/>
    </location>
</feature>